<proteinExistence type="predicted"/>
<evidence type="ECO:0000256" key="3">
    <source>
        <dbReference type="ARBA" id="ARBA00023014"/>
    </source>
</evidence>
<dbReference type="SUPFAM" id="SSF51430">
    <property type="entry name" value="NAD(P)-linked oxidoreductase"/>
    <property type="match status" value="1"/>
</dbReference>
<protein>
    <submittedName>
        <fullName evidence="5">Acetyl-CoA decarbonylase/synthase complex subunit alpha</fullName>
    </submittedName>
</protein>
<evidence type="ECO:0000259" key="4">
    <source>
        <dbReference type="PROSITE" id="PS51379"/>
    </source>
</evidence>
<dbReference type="AlphaFoldDB" id="A0A6N2T344"/>
<dbReference type="Gene3D" id="3.20.20.100">
    <property type="entry name" value="NADP-dependent oxidoreductase domain"/>
    <property type="match status" value="1"/>
</dbReference>
<dbReference type="CDD" id="cd19096">
    <property type="entry name" value="AKR_Fe-S_oxidoreductase"/>
    <property type="match status" value="1"/>
</dbReference>
<dbReference type="RefSeq" id="WP_002574460.1">
    <property type="nucleotide sequence ID" value="NZ_BAABZS010000001.1"/>
</dbReference>
<reference evidence="5" key="1">
    <citation type="submission" date="2019-11" db="EMBL/GenBank/DDBJ databases">
        <authorList>
            <person name="Feng L."/>
        </authorList>
    </citation>
    <scope>NUCLEOTIDE SEQUENCE</scope>
    <source>
        <strain evidence="5">CbolteaeLFYP116</strain>
    </source>
</reference>
<keyword evidence="3" id="KW-0411">Iron-sulfur</keyword>
<dbReference type="SUPFAM" id="SSF46548">
    <property type="entry name" value="alpha-helical ferredoxin"/>
    <property type="match status" value="1"/>
</dbReference>
<keyword evidence="2" id="KW-0408">Iron</keyword>
<name>A0A6N2T344_9FIRM</name>
<keyword evidence="1" id="KW-0479">Metal-binding</keyword>
<evidence type="ECO:0000256" key="1">
    <source>
        <dbReference type="ARBA" id="ARBA00022723"/>
    </source>
</evidence>
<dbReference type="Gene3D" id="3.30.70.20">
    <property type="match status" value="1"/>
</dbReference>
<dbReference type="InterPro" id="IPR036812">
    <property type="entry name" value="NAD(P)_OxRdtase_dom_sf"/>
</dbReference>
<dbReference type="InterPro" id="IPR017896">
    <property type="entry name" value="4Fe4S_Fe-S-bd"/>
</dbReference>
<dbReference type="PANTHER" id="PTHR43312:SF2">
    <property type="entry name" value="OXIDOREDUCTASE"/>
    <property type="match status" value="1"/>
</dbReference>
<dbReference type="PROSITE" id="PS51379">
    <property type="entry name" value="4FE4S_FER_2"/>
    <property type="match status" value="1"/>
</dbReference>
<dbReference type="InterPro" id="IPR017900">
    <property type="entry name" value="4Fe4S_Fe_S_CS"/>
</dbReference>
<evidence type="ECO:0000313" key="5">
    <source>
        <dbReference type="EMBL" id="VYS98871.1"/>
    </source>
</evidence>
<dbReference type="InterPro" id="IPR053135">
    <property type="entry name" value="AKR2_Oxidoreductase"/>
</dbReference>
<organism evidence="5">
    <name type="scientific">Enterocloster bolteae</name>
    <dbReference type="NCBI Taxonomy" id="208479"/>
    <lineage>
        <taxon>Bacteria</taxon>
        <taxon>Bacillati</taxon>
        <taxon>Bacillota</taxon>
        <taxon>Clostridia</taxon>
        <taxon>Lachnospirales</taxon>
        <taxon>Lachnospiraceae</taxon>
        <taxon>Enterocloster</taxon>
    </lineage>
</organism>
<dbReference type="Pfam" id="PF13187">
    <property type="entry name" value="Fer4_9"/>
    <property type="match status" value="1"/>
</dbReference>
<feature type="domain" description="4Fe-4S ferredoxin-type" evidence="4">
    <location>
        <begin position="337"/>
        <end position="366"/>
    </location>
</feature>
<dbReference type="PROSITE" id="PS00198">
    <property type="entry name" value="4FE4S_FER_1"/>
    <property type="match status" value="1"/>
</dbReference>
<gene>
    <name evidence="5" type="ORF">CBLFYP116_01432</name>
</gene>
<dbReference type="EMBL" id="CACRTF010000010">
    <property type="protein sequence ID" value="VYS98871.1"/>
    <property type="molecule type" value="Genomic_DNA"/>
</dbReference>
<dbReference type="Pfam" id="PF00248">
    <property type="entry name" value="Aldo_ket_red"/>
    <property type="match status" value="1"/>
</dbReference>
<sequence length="377" mass="43300">MEMEIKMKKLGFGTMRLPVLNQEDPASVDLEQVCKMVDTFMERGFTYFDTAYMYHKYESERAVKKALVDRWPRDRYVLADKLPLSHLKEEADMERFFQEQLEKCGVSYFDYYMLHNMSRAYYETAERLGAFAFVRGKKEEGKARRIGFSFHADAELLEEILSKHPELDFVQLQLNYIDWDSPNIQSRQCYEVCRRYGKDVIVMEPVKGGTLADVPLEAEKLMEAHAPGMTPASWAVRFAASREGVIMVLSGMSDYSQLLDNTAYMQDFVPLTEEEEGIVARAAEIIQSATAIACTSCQYCVEGCPKQIPIPKYFSLYNQYSLFGEKSNSRGYYQNYGGRYGKAGDCIGCRRCEAICPQHLPIVQHMKEIAEVFEPAK</sequence>
<evidence type="ECO:0000256" key="2">
    <source>
        <dbReference type="ARBA" id="ARBA00023004"/>
    </source>
</evidence>
<accession>A0A6N2T344</accession>
<dbReference type="GO" id="GO:0046872">
    <property type="term" value="F:metal ion binding"/>
    <property type="evidence" value="ECO:0007669"/>
    <property type="project" value="UniProtKB-KW"/>
</dbReference>
<dbReference type="PANTHER" id="PTHR43312">
    <property type="entry name" value="D-THREO-ALDOSE 1-DEHYDROGENASE"/>
    <property type="match status" value="1"/>
</dbReference>
<dbReference type="InterPro" id="IPR023210">
    <property type="entry name" value="NADP_OxRdtase_dom"/>
</dbReference>
<dbReference type="GO" id="GO:0051536">
    <property type="term" value="F:iron-sulfur cluster binding"/>
    <property type="evidence" value="ECO:0007669"/>
    <property type="project" value="UniProtKB-KW"/>
</dbReference>
<dbReference type="GeneID" id="23112038"/>